<evidence type="ECO:0000313" key="1">
    <source>
        <dbReference type="EMBL" id="SOD92677.1"/>
    </source>
</evidence>
<dbReference type="GO" id="GO:0005975">
    <property type="term" value="P:carbohydrate metabolic process"/>
    <property type="evidence" value="ECO:0007669"/>
    <property type="project" value="UniProtKB-ARBA"/>
</dbReference>
<dbReference type="GO" id="GO:0004553">
    <property type="term" value="F:hydrolase activity, hydrolyzing O-glycosyl compounds"/>
    <property type="evidence" value="ECO:0007669"/>
    <property type="project" value="UniProtKB-ARBA"/>
</dbReference>
<sequence>MKRQLIVSIKAVAALFFISFSTVFGQSVPEPTIRYLNEFTFGDTARLKLTGPARVINVEGRRGLNTTSIHSVLTLKAHNMNQKRGTVSMWVMSLEELGTSGLKPTMAKSNPYWQMYPLLSDSPDPQDVVRANFKLVWMNAWHPNLIALFGKDKLYENAFDLPHKALVEVSHFAFKKHKWYNFSLTWDYDKDEYRLYVNGISIGKEDQFKRQKFHRDSINTSLYLGNPTLCYSDIKFYSTSLNEKEVYGLFRKEVTRFDGPLEEELRHTYAGKNSKPFQWKLDASWKPKLSLSLTKPADLDSLHVQGKPVQVAITKEGLLIETVDREMNAAVLDSQMYVWTKKPFEGNLYVEYEYKTLRSGGLSLLLTQASGMNREDFMTDYPLRTSGRMTMIYGEDVRSYHWEYYREMADMRNDLDNSALIKQPWNYPLAFATRNAPVAKNTWHKLQFLQIGNKLVGAIDGIILFDCTDDSFTNNGPVLDFGRIAIRCMLRSKMVFRNLNVYTKERIQTERLLEGERIRKTKDGVRFNLN</sequence>
<dbReference type="EMBL" id="OCNH01000003">
    <property type="protein sequence ID" value="SOD92677.1"/>
    <property type="molecule type" value="Genomic_DNA"/>
</dbReference>
<dbReference type="Gene3D" id="2.60.120.200">
    <property type="match status" value="2"/>
</dbReference>
<dbReference type="RefSeq" id="WP_144035949.1">
    <property type="nucleotide sequence ID" value="NZ_OCNH01000003.1"/>
</dbReference>
<accession>A0A286GAY4</accession>
<organism evidence="1 2">
    <name type="scientific">Spirosoma fluviale</name>
    <dbReference type="NCBI Taxonomy" id="1597977"/>
    <lineage>
        <taxon>Bacteria</taxon>
        <taxon>Pseudomonadati</taxon>
        <taxon>Bacteroidota</taxon>
        <taxon>Cytophagia</taxon>
        <taxon>Cytophagales</taxon>
        <taxon>Cytophagaceae</taxon>
        <taxon>Spirosoma</taxon>
    </lineage>
</organism>
<dbReference type="SUPFAM" id="SSF49899">
    <property type="entry name" value="Concanavalin A-like lectins/glucanases"/>
    <property type="match status" value="2"/>
</dbReference>
<dbReference type="Pfam" id="PF09224">
    <property type="entry name" value="DUF1961"/>
    <property type="match status" value="1"/>
</dbReference>
<keyword evidence="2" id="KW-1185">Reference proteome</keyword>
<gene>
    <name evidence="1" type="ORF">SAMN06269250_4102</name>
</gene>
<dbReference type="OrthoDB" id="1489116at2"/>
<protein>
    <submittedName>
        <fullName evidence="1">Uncharacterized protein</fullName>
    </submittedName>
</protein>
<dbReference type="InterPro" id="IPR013320">
    <property type="entry name" value="ConA-like_dom_sf"/>
</dbReference>
<dbReference type="InterPro" id="IPR015305">
    <property type="entry name" value="DUF1961"/>
</dbReference>
<reference evidence="2" key="1">
    <citation type="submission" date="2017-09" db="EMBL/GenBank/DDBJ databases">
        <authorList>
            <person name="Varghese N."/>
            <person name="Submissions S."/>
        </authorList>
    </citation>
    <scope>NUCLEOTIDE SEQUENCE [LARGE SCALE GENOMIC DNA]</scope>
    <source>
        <strain evidence="2">DSM 29961</strain>
    </source>
</reference>
<name>A0A286GAY4_9BACT</name>
<dbReference type="AlphaFoldDB" id="A0A286GAY4"/>
<evidence type="ECO:0000313" key="2">
    <source>
        <dbReference type="Proteomes" id="UP000219452"/>
    </source>
</evidence>
<dbReference type="Proteomes" id="UP000219452">
    <property type="component" value="Unassembled WGS sequence"/>
</dbReference>
<proteinExistence type="predicted"/>